<dbReference type="Proteomes" id="UP000469385">
    <property type="component" value="Unassembled WGS sequence"/>
</dbReference>
<dbReference type="GO" id="GO:0016705">
    <property type="term" value="F:oxidoreductase activity, acting on paired donors, with incorporation or reduction of molecular oxygen"/>
    <property type="evidence" value="ECO:0007669"/>
    <property type="project" value="InterPro"/>
</dbReference>
<dbReference type="Pfam" id="PF00296">
    <property type="entry name" value="Bac_luciferase"/>
    <property type="match status" value="1"/>
</dbReference>
<protein>
    <submittedName>
        <fullName evidence="4">LLM class flavin-dependent oxidoreductase</fullName>
    </submittedName>
</protein>
<evidence type="ECO:0000259" key="3">
    <source>
        <dbReference type="Pfam" id="PF00296"/>
    </source>
</evidence>
<reference evidence="4 5" key="1">
    <citation type="submission" date="2019-12" db="EMBL/GenBank/DDBJ databases">
        <authorList>
            <person name="Huq M.A."/>
        </authorList>
    </citation>
    <scope>NUCLEOTIDE SEQUENCE [LARGE SCALE GENOMIC DNA]</scope>
    <source>
        <strain evidence="4 5">MAH-25</strain>
    </source>
</reference>
<keyword evidence="5" id="KW-1185">Reference proteome</keyword>
<proteinExistence type="predicted"/>
<dbReference type="AlphaFoldDB" id="A0A6N8IXG7"/>
<dbReference type="InterPro" id="IPR011251">
    <property type="entry name" value="Luciferase-like_dom"/>
</dbReference>
<sequence>MQSWYFSEQSYAPAWDEPVSPKVTSPSRLVNPETAHRLLREYIAECKLADELGMNIMTNEHHATYTCMSVSSLMTLAVLATHTRHARLLALGVPIMNRMDPYRVAEEAAYVDVLSRGRLELGLIKGSTFELYMSNSNPVTSGARYWEAHDLIVAALAKKDGPISYESDNYNYRYLNVIPGCYQQPTPPIWMTTLSPFTAREAAQRGYVIAITAVARAARACFPAYREEYQRVHGRPAPLDRLCYLGQVVVARDEGTALERARKLLRFNETSERIDARFINPPGMMPPAENARLLKAGTTTTHRNKTLPDGTPMSDPPTPREQIINHVLFAGTPDQVYDQIKTFYDSVGGFGNLLVQLGGPMSHEEICDSLTLYATEVMPRLQELTRSHEAAVA</sequence>
<dbReference type="InterPro" id="IPR050766">
    <property type="entry name" value="Bact_Lucif_Oxidored"/>
</dbReference>
<dbReference type="InterPro" id="IPR036661">
    <property type="entry name" value="Luciferase-like_sf"/>
</dbReference>
<feature type="domain" description="Luciferase-like" evidence="3">
    <location>
        <begin position="39"/>
        <end position="346"/>
    </location>
</feature>
<gene>
    <name evidence="4" type="ORF">GON04_19785</name>
</gene>
<keyword evidence="2" id="KW-0503">Monooxygenase</keyword>
<keyword evidence="1" id="KW-0560">Oxidoreductase</keyword>
<dbReference type="EMBL" id="WSEL01000009">
    <property type="protein sequence ID" value="MVQ31709.1"/>
    <property type="molecule type" value="Genomic_DNA"/>
</dbReference>
<evidence type="ECO:0000313" key="5">
    <source>
        <dbReference type="Proteomes" id="UP000469385"/>
    </source>
</evidence>
<name>A0A6N8IXG7_9BURK</name>
<evidence type="ECO:0000256" key="1">
    <source>
        <dbReference type="ARBA" id="ARBA00023002"/>
    </source>
</evidence>
<organism evidence="4 5">
    <name type="scientific">Ramlibacter pinisoli</name>
    <dbReference type="NCBI Taxonomy" id="2682844"/>
    <lineage>
        <taxon>Bacteria</taxon>
        <taxon>Pseudomonadati</taxon>
        <taxon>Pseudomonadota</taxon>
        <taxon>Betaproteobacteria</taxon>
        <taxon>Burkholderiales</taxon>
        <taxon>Comamonadaceae</taxon>
        <taxon>Ramlibacter</taxon>
    </lineage>
</organism>
<dbReference type="GO" id="GO:0005829">
    <property type="term" value="C:cytosol"/>
    <property type="evidence" value="ECO:0007669"/>
    <property type="project" value="TreeGrafter"/>
</dbReference>
<accession>A0A6N8IXG7</accession>
<dbReference type="Gene3D" id="3.20.20.30">
    <property type="entry name" value="Luciferase-like domain"/>
    <property type="match status" value="1"/>
</dbReference>
<dbReference type="SUPFAM" id="SSF51679">
    <property type="entry name" value="Bacterial luciferase-like"/>
    <property type="match status" value="1"/>
</dbReference>
<dbReference type="PANTHER" id="PTHR30137:SF8">
    <property type="entry name" value="BLR5498 PROTEIN"/>
    <property type="match status" value="1"/>
</dbReference>
<comment type="caution">
    <text evidence="4">The sequence shown here is derived from an EMBL/GenBank/DDBJ whole genome shotgun (WGS) entry which is preliminary data.</text>
</comment>
<evidence type="ECO:0000256" key="2">
    <source>
        <dbReference type="ARBA" id="ARBA00023033"/>
    </source>
</evidence>
<dbReference type="RefSeq" id="WP_157399731.1">
    <property type="nucleotide sequence ID" value="NZ_WSEL01000009.1"/>
</dbReference>
<dbReference type="GO" id="GO:0004497">
    <property type="term" value="F:monooxygenase activity"/>
    <property type="evidence" value="ECO:0007669"/>
    <property type="project" value="UniProtKB-KW"/>
</dbReference>
<dbReference type="PANTHER" id="PTHR30137">
    <property type="entry name" value="LUCIFERASE-LIKE MONOOXYGENASE"/>
    <property type="match status" value="1"/>
</dbReference>
<evidence type="ECO:0000313" key="4">
    <source>
        <dbReference type="EMBL" id="MVQ31709.1"/>
    </source>
</evidence>